<organism evidence="2 3">
    <name type="scientific">Salininema proteolyticum</name>
    <dbReference type="NCBI Taxonomy" id="1607685"/>
    <lineage>
        <taxon>Bacteria</taxon>
        <taxon>Bacillati</taxon>
        <taxon>Actinomycetota</taxon>
        <taxon>Actinomycetes</taxon>
        <taxon>Glycomycetales</taxon>
        <taxon>Glycomycetaceae</taxon>
        <taxon>Salininema</taxon>
    </lineage>
</organism>
<dbReference type="PIRSF" id="PIRSF037395">
    <property type="entry name" value="UCP037395_ABCper"/>
    <property type="match status" value="1"/>
</dbReference>
<protein>
    <submittedName>
        <fullName evidence="2">ECF transporter S component</fullName>
    </submittedName>
</protein>
<name>A0ABV8TTY5_9ACTN</name>
<dbReference type="EMBL" id="JBHSDK010000002">
    <property type="protein sequence ID" value="MFC4333949.1"/>
    <property type="molecule type" value="Genomic_DNA"/>
</dbReference>
<feature type="transmembrane region" description="Helical" evidence="1">
    <location>
        <begin position="54"/>
        <end position="75"/>
    </location>
</feature>
<keyword evidence="1" id="KW-0812">Transmembrane</keyword>
<gene>
    <name evidence="2" type="ORF">ACFPET_01910</name>
</gene>
<evidence type="ECO:0000313" key="3">
    <source>
        <dbReference type="Proteomes" id="UP001595823"/>
    </source>
</evidence>
<evidence type="ECO:0000313" key="2">
    <source>
        <dbReference type="EMBL" id="MFC4333949.1"/>
    </source>
</evidence>
<keyword evidence="3" id="KW-1185">Reference proteome</keyword>
<keyword evidence="1" id="KW-1133">Transmembrane helix</keyword>
<feature type="transmembrane region" description="Helical" evidence="1">
    <location>
        <begin position="187"/>
        <end position="209"/>
    </location>
</feature>
<dbReference type="Proteomes" id="UP001595823">
    <property type="component" value="Unassembled WGS sequence"/>
</dbReference>
<feature type="transmembrane region" description="Helical" evidence="1">
    <location>
        <begin position="20"/>
        <end position="42"/>
    </location>
</feature>
<keyword evidence="1" id="KW-0472">Membrane</keyword>
<feature type="transmembrane region" description="Helical" evidence="1">
    <location>
        <begin position="110"/>
        <end position="135"/>
    </location>
</feature>
<sequence>MSEPLQEHRFSPRAGAKLGVAPSLVLAMAAVFGLAAMVWPLFAAPGSAVTQDATAPWIFALMLPVVLAVALTQVAGGALDPRAIAMLGVLSAGVAAVRPFGAGAGGIETVFFLIILAGRVFGPAFGFLLGTTGLLTSAFLTGGIGPWLPYQMFAAAFIGLGAGLLPGARRESGEPGPRTRTGRVGELGMLVLYGIVVSLVFGLLLNLSFWPFTITTGALAYVPGADFSENFGRLVLYSLATSLGWDLGRAVTTTILLAVAGPLLLKIFRRAAKRARWEG</sequence>
<dbReference type="Gene3D" id="1.10.1760.20">
    <property type="match status" value="1"/>
</dbReference>
<evidence type="ECO:0000256" key="1">
    <source>
        <dbReference type="SAM" id="Phobius"/>
    </source>
</evidence>
<accession>A0ABV8TTY5</accession>
<comment type="caution">
    <text evidence="2">The sequence shown here is derived from an EMBL/GenBank/DDBJ whole genome shotgun (WGS) entry which is preliminary data.</text>
</comment>
<dbReference type="RefSeq" id="WP_380617687.1">
    <property type="nucleotide sequence ID" value="NZ_JBHSDK010000002.1"/>
</dbReference>
<proteinExistence type="predicted"/>
<feature type="transmembrane region" description="Helical" evidence="1">
    <location>
        <begin position="247"/>
        <end position="268"/>
    </location>
</feature>
<reference evidence="3" key="1">
    <citation type="journal article" date="2019" name="Int. J. Syst. Evol. Microbiol.">
        <title>The Global Catalogue of Microorganisms (GCM) 10K type strain sequencing project: providing services to taxonomists for standard genome sequencing and annotation.</title>
        <authorList>
            <consortium name="The Broad Institute Genomics Platform"/>
            <consortium name="The Broad Institute Genome Sequencing Center for Infectious Disease"/>
            <person name="Wu L."/>
            <person name="Ma J."/>
        </authorList>
    </citation>
    <scope>NUCLEOTIDE SEQUENCE [LARGE SCALE GENOMIC DNA]</scope>
    <source>
        <strain evidence="3">IBRC-M 10908</strain>
    </source>
</reference>
<feature type="transmembrane region" description="Helical" evidence="1">
    <location>
        <begin position="147"/>
        <end position="166"/>
    </location>
</feature>
<dbReference type="InterPro" id="IPR017196">
    <property type="entry name" value="ECF_substrate-spec_UCP037395"/>
</dbReference>